<dbReference type="EMBL" id="CM003371">
    <property type="protein sequence ID" value="KOM32526.1"/>
    <property type="molecule type" value="Genomic_DNA"/>
</dbReference>
<sequence>MANGRLERTLNNERSLGKDGERTLNNERSLWGDSERTRFILIPTPQLTSSLETQGLLLCTTNSPPPLPYPATVTSTRTRLDLAGDNSRHQNPPPATTPPSPLFSFRKQRSPGRVFLRRTCANISSNRSSRNVVYGVASSVVYGVASSVACRRSRRPIHREKAQRTFSSSPQHHYPNLVFYNGMVSLKVVACAFS</sequence>
<organism evidence="2 3">
    <name type="scientific">Phaseolus angularis</name>
    <name type="common">Azuki bean</name>
    <name type="synonym">Vigna angularis</name>
    <dbReference type="NCBI Taxonomy" id="3914"/>
    <lineage>
        <taxon>Eukaryota</taxon>
        <taxon>Viridiplantae</taxon>
        <taxon>Streptophyta</taxon>
        <taxon>Embryophyta</taxon>
        <taxon>Tracheophyta</taxon>
        <taxon>Spermatophyta</taxon>
        <taxon>Magnoliopsida</taxon>
        <taxon>eudicotyledons</taxon>
        <taxon>Gunneridae</taxon>
        <taxon>Pentapetalae</taxon>
        <taxon>rosids</taxon>
        <taxon>fabids</taxon>
        <taxon>Fabales</taxon>
        <taxon>Fabaceae</taxon>
        <taxon>Papilionoideae</taxon>
        <taxon>50 kb inversion clade</taxon>
        <taxon>NPAAA clade</taxon>
        <taxon>indigoferoid/millettioid clade</taxon>
        <taxon>Phaseoleae</taxon>
        <taxon>Vigna</taxon>
    </lineage>
</organism>
<reference evidence="3" key="1">
    <citation type="journal article" date="2015" name="Proc. Natl. Acad. Sci. U.S.A.">
        <title>Genome sequencing of adzuki bean (Vigna angularis) provides insight into high starch and low fat accumulation and domestication.</title>
        <authorList>
            <person name="Yang K."/>
            <person name="Tian Z."/>
            <person name="Chen C."/>
            <person name="Luo L."/>
            <person name="Zhao B."/>
            <person name="Wang Z."/>
            <person name="Yu L."/>
            <person name="Li Y."/>
            <person name="Sun Y."/>
            <person name="Li W."/>
            <person name="Chen Y."/>
            <person name="Li Y."/>
            <person name="Zhang Y."/>
            <person name="Ai D."/>
            <person name="Zhao J."/>
            <person name="Shang C."/>
            <person name="Ma Y."/>
            <person name="Wu B."/>
            <person name="Wang M."/>
            <person name="Gao L."/>
            <person name="Sun D."/>
            <person name="Zhang P."/>
            <person name="Guo F."/>
            <person name="Wang W."/>
            <person name="Li Y."/>
            <person name="Wang J."/>
            <person name="Varshney R.K."/>
            <person name="Wang J."/>
            <person name="Ling H.Q."/>
            <person name="Wan P."/>
        </authorList>
    </citation>
    <scope>NUCLEOTIDE SEQUENCE</scope>
    <source>
        <strain evidence="3">cv. Jingnong 6</strain>
    </source>
</reference>
<accession>A0A0L9TPX6</accession>
<evidence type="ECO:0000313" key="3">
    <source>
        <dbReference type="Proteomes" id="UP000053144"/>
    </source>
</evidence>
<feature type="compositionally biased region" description="Pro residues" evidence="1">
    <location>
        <begin position="91"/>
        <end position="101"/>
    </location>
</feature>
<dbReference type="AlphaFoldDB" id="A0A0L9TPX6"/>
<gene>
    <name evidence="2" type="ORF">LR48_Vigan01g208200</name>
</gene>
<feature type="region of interest" description="Disordered" evidence="1">
    <location>
        <begin position="83"/>
        <end position="103"/>
    </location>
</feature>
<evidence type="ECO:0000313" key="2">
    <source>
        <dbReference type="EMBL" id="KOM32526.1"/>
    </source>
</evidence>
<protein>
    <submittedName>
        <fullName evidence="2">Uncharacterized protein</fullName>
    </submittedName>
</protein>
<feature type="compositionally biased region" description="Basic and acidic residues" evidence="1">
    <location>
        <begin position="1"/>
        <end position="25"/>
    </location>
</feature>
<name>A0A0L9TPX6_PHAAN</name>
<dbReference type="Gramene" id="KOM32526">
    <property type="protein sequence ID" value="KOM32526"/>
    <property type="gene ID" value="LR48_Vigan01g208200"/>
</dbReference>
<feature type="region of interest" description="Disordered" evidence="1">
    <location>
        <begin position="1"/>
        <end position="29"/>
    </location>
</feature>
<dbReference type="Proteomes" id="UP000053144">
    <property type="component" value="Chromosome 1"/>
</dbReference>
<evidence type="ECO:0000256" key="1">
    <source>
        <dbReference type="SAM" id="MobiDB-lite"/>
    </source>
</evidence>
<proteinExistence type="predicted"/>